<evidence type="ECO:0000256" key="1">
    <source>
        <dbReference type="SAM" id="MobiDB-lite"/>
    </source>
</evidence>
<keyword evidence="2" id="KW-0472">Membrane</keyword>
<feature type="compositionally biased region" description="Basic and acidic residues" evidence="1">
    <location>
        <begin position="48"/>
        <end position="58"/>
    </location>
</feature>
<proteinExistence type="predicted"/>
<feature type="transmembrane region" description="Helical" evidence="2">
    <location>
        <begin position="258"/>
        <end position="279"/>
    </location>
</feature>
<reference evidence="3 4" key="1">
    <citation type="submission" date="2016-05" db="EMBL/GenBank/DDBJ databases">
        <title>A degradative enzymes factory behind the ericoid mycorrhizal symbiosis.</title>
        <authorList>
            <consortium name="DOE Joint Genome Institute"/>
            <person name="Martino E."/>
            <person name="Morin E."/>
            <person name="Grelet G."/>
            <person name="Kuo A."/>
            <person name="Kohler A."/>
            <person name="Daghino S."/>
            <person name="Barry K."/>
            <person name="Choi C."/>
            <person name="Cichocki N."/>
            <person name="Clum A."/>
            <person name="Copeland A."/>
            <person name="Hainaut M."/>
            <person name="Haridas S."/>
            <person name="Labutti K."/>
            <person name="Lindquist E."/>
            <person name="Lipzen A."/>
            <person name="Khouja H.-R."/>
            <person name="Murat C."/>
            <person name="Ohm R."/>
            <person name="Olson A."/>
            <person name="Spatafora J."/>
            <person name="Veneault-Fourrey C."/>
            <person name="Henrissat B."/>
            <person name="Grigoriev I."/>
            <person name="Martin F."/>
            <person name="Perotto S."/>
        </authorList>
    </citation>
    <scope>NUCLEOTIDE SEQUENCE [LARGE SCALE GENOMIC DNA]</scope>
    <source>
        <strain evidence="3 4">UAMH 7357</strain>
    </source>
</reference>
<feature type="region of interest" description="Disordered" evidence="1">
    <location>
        <begin position="48"/>
        <end position="155"/>
    </location>
</feature>
<feature type="transmembrane region" description="Helical" evidence="2">
    <location>
        <begin position="225"/>
        <end position="246"/>
    </location>
</feature>
<feature type="region of interest" description="Disordered" evidence="1">
    <location>
        <begin position="335"/>
        <end position="360"/>
    </location>
</feature>
<accession>A0A2J6Q853</accession>
<keyword evidence="2" id="KW-1133">Transmembrane helix</keyword>
<dbReference type="OrthoDB" id="3535504at2759"/>
<dbReference type="Proteomes" id="UP000235672">
    <property type="component" value="Unassembled WGS sequence"/>
</dbReference>
<name>A0A2J6Q853_9HELO</name>
<evidence type="ECO:0000313" key="4">
    <source>
        <dbReference type="Proteomes" id="UP000235672"/>
    </source>
</evidence>
<keyword evidence="2" id="KW-0812">Transmembrane</keyword>
<organism evidence="3 4">
    <name type="scientific">Hyaloscypha hepaticicola</name>
    <dbReference type="NCBI Taxonomy" id="2082293"/>
    <lineage>
        <taxon>Eukaryota</taxon>
        <taxon>Fungi</taxon>
        <taxon>Dikarya</taxon>
        <taxon>Ascomycota</taxon>
        <taxon>Pezizomycotina</taxon>
        <taxon>Leotiomycetes</taxon>
        <taxon>Helotiales</taxon>
        <taxon>Hyaloscyphaceae</taxon>
        <taxon>Hyaloscypha</taxon>
    </lineage>
</organism>
<dbReference type="AlphaFoldDB" id="A0A2J6Q853"/>
<feature type="transmembrane region" description="Helical" evidence="2">
    <location>
        <begin position="194"/>
        <end position="213"/>
    </location>
</feature>
<evidence type="ECO:0000313" key="3">
    <source>
        <dbReference type="EMBL" id="PMD22459.1"/>
    </source>
</evidence>
<evidence type="ECO:0000256" key="2">
    <source>
        <dbReference type="SAM" id="Phobius"/>
    </source>
</evidence>
<dbReference type="EMBL" id="KZ613477">
    <property type="protein sequence ID" value="PMD22459.1"/>
    <property type="molecule type" value="Genomic_DNA"/>
</dbReference>
<sequence>MERRSMCSESVPLLTAKPIKLKSCSTSESYMFRTAWELAVQLAAERITSKGRGDRRQLSDATKLALASETTPQHYKARKRDTPGPNLDKTHDSSLAAECHTPSQNSEPILHYPQNVPSPPALRSSGDDPRRQNHDGDISQTNGARPGSPGRWTEPDIEMSDISLRDVESEPPPPNDESGDNITQAIRPQKVTSIFSLPLCGIAVFLAPVNIVSGMTASHGDNWKLAFVGFFISWLVIGTAWLFLDLRGLQRSRFTKRCLWHLGGCAVSLYFFMSILHITSDHLPQWLPTIIDCGIGASLGFQAIPSSARERVGEAITSVIGGIFGGTQVIVRRDEERHLSENEPSSTRRRRADIEEGLVS</sequence>
<feature type="compositionally biased region" description="Basic and acidic residues" evidence="1">
    <location>
        <begin position="125"/>
        <end position="137"/>
    </location>
</feature>
<keyword evidence="4" id="KW-1185">Reference proteome</keyword>
<protein>
    <submittedName>
        <fullName evidence="3">Uncharacterized protein</fullName>
    </submittedName>
</protein>
<gene>
    <name evidence="3" type="ORF">NA56DRAFT_88118</name>
</gene>